<reference evidence="1" key="1">
    <citation type="journal article" date="2021" name="Proc. Natl. Acad. Sci. U.S.A.">
        <title>A Catalog of Tens of Thousands of Viruses from Human Metagenomes Reveals Hidden Associations with Chronic Diseases.</title>
        <authorList>
            <person name="Tisza M.J."/>
            <person name="Buck C.B."/>
        </authorList>
    </citation>
    <scope>NUCLEOTIDE SEQUENCE</scope>
    <source>
        <strain evidence="1">CtJ0s2</strain>
    </source>
</reference>
<sequence>MIISPPSSLFKPLPRKAESDIPMVEQKDLIAILFCFR</sequence>
<protein>
    <submittedName>
        <fullName evidence="1">Uncharacterized protein</fullName>
    </submittedName>
</protein>
<proteinExistence type="predicted"/>
<organism evidence="1">
    <name type="scientific">Siphoviridae sp. ctJ0s2</name>
    <dbReference type="NCBI Taxonomy" id="2827834"/>
    <lineage>
        <taxon>Viruses</taxon>
        <taxon>Duplodnaviria</taxon>
        <taxon>Heunggongvirae</taxon>
        <taxon>Uroviricota</taxon>
        <taxon>Caudoviricetes</taxon>
    </lineage>
</organism>
<name>A0A8S5TFP9_9CAUD</name>
<accession>A0A8S5TFP9</accession>
<dbReference type="EMBL" id="BK032813">
    <property type="protein sequence ID" value="DAF61594.1"/>
    <property type="molecule type" value="Genomic_DNA"/>
</dbReference>
<evidence type="ECO:0000313" key="1">
    <source>
        <dbReference type="EMBL" id="DAF61594.1"/>
    </source>
</evidence>